<name>G8TSG5_SULAD</name>
<accession>G8TSG5</accession>
<proteinExistence type="predicted"/>
<dbReference type="AlphaFoldDB" id="G8TSG5"/>
<sequence length="309" mass="33000">MRKIPGSWVSSGLTILLALALFWFSPQFYPNTSVLFQMMMFAVLAQGVNLLYGFTGYLPFGYVGFFGAGAYGGSLAIQWLHWPGIPAMIAGGLTALLVGLLLTPLLRLAGAYFAIGSMAAAQIVADVVSNPALVKVTNGPYGIQLVQSYHPVESYIVMWATLGLVMLGTAILRHSRVGMALTAVKEEPQSAALIGIHVVWLRMGAWLVSAFVAGLAGALFAWHTSVFYPSTVFDLSISVFAIVFTLFGGSGTLLGPLVGSLVLYGLYNAIGISSPQYFQLLYGILIVILVLFLPNGLASLAKRRGWDVP</sequence>
<feature type="transmembrane region" description="Helical" evidence="6">
    <location>
        <begin position="193"/>
        <end position="220"/>
    </location>
</feature>
<keyword evidence="3 6" id="KW-0812">Transmembrane</keyword>
<evidence type="ECO:0000256" key="6">
    <source>
        <dbReference type="SAM" id="Phobius"/>
    </source>
</evidence>
<dbReference type="GO" id="GO:0005886">
    <property type="term" value="C:plasma membrane"/>
    <property type="evidence" value="ECO:0007669"/>
    <property type="project" value="UniProtKB-SubCell"/>
</dbReference>
<dbReference type="HOGENOM" id="CLU_031365_2_0_9"/>
<keyword evidence="2" id="KW-1003">Cell membrane</keyword>
<feature type="transmembrane region" description="Helical" evidence="6">
    <location>
        <begin position="59"/>
        <end position="79"/>
    </location>
</feature>
<organism evidence="7 8">
    <name type="scientific">Sulfobacillus acidophilus (strain ATCC 700253 / DSM 10332 / NAL)</name>
    <dbReference type="NCBI Taxonomy" id="679936"/>
    <lineage>
        <taxon>Bacteria</taxon>
        <taxon>Bacillati</taxon>
        <taxon>Bacillota</taxon>
        <taxon>Clostridia</taxon>
        <taxon>Eubacteriales</taxon>
        <taxon>Clostridiales Family XVII. Incertae Sedis</taxon>
        <taxon>Sulfobacillus</taxon>
    </lineage>
</organism>
<feature type="transmembrane region" description="Helical" evidence="6">
    <location>
        <begin position="34"/>
        <end position="52"/>
    </location>
</feature>
<comment type="subcellular location">
    <subcellularLocation>
        <location evidence="1">Cell membrane</location>
        <topology evidence="1">Multi-pass membrane protein</topology>
    </subcellularLocation>
</comment>
<evidence type="ECO:0000256" key="2">
    <source>
        <dbReference type="ARBA" id="ARBA00022475"/>
    </source>
</evidence>
<dbReference type="PANTHER" id="PTHR30482:SF10">
    <property type="entry name" value="HIGH-AFFINITY BRANCHED-CHAIN AMINO ACID TRANSPORT PROTEIN BRAE"/>
    <property type="match status" value="1"/>
</dbReference>
<feature type="transmembrane region" description="Helical" evidence="6">
    <location>
        <begin position="280"/>
        <end position="301"/>
    </location>
</feature>
<reference evidence="7 8" key="2">
    <citation type="journal article" date="2012" name="Stand. Genomic Sci.">
        <title>Complete genome sequence of the moderately thermophilic mineral-sulfide-oxidizing firmicute Sulfobacillus acidophilus type strain (NAL(T)).</title>
        <authorList>
            <person name="Anderson I."/>
            <person name="Chertkov O."/>
            <person name="Chen A."/>
            <person name="Saunders E."/>
            <person name="Lapidus A."/>
            <person name="Nolan M."/>
            <person name="Lucas S."/>
            <person name="Hammon N."/>
            <person name="Deshpande S."/>
            <person name="Cheng J.F."/>
            <person name="Han C."/>
            <person name="Tapia R."/>
            <person name="Goodwin L.A."/>
            <person name="Pitluck S."/>
            <person name="Liolios K."/>
            <person name="Pagani I."/>
            <person name="Ivanova N."/>
            <person name="Mikhailova N."/>
            <person name="Pati A."/>
            <person name="Palaniappan K."/>
            <person name="Land M."/>
            <person name="Pan C."/>
            <person name="Rohde M."/>
            <person name="Pukall R."/>
            <person name="Goker M."/>
            <person name="Detter J.C."/>
            <person name="Woyke T."/>
            <person name="Bristow J."/>
            <person name="Eisen J.A."/>
            <person name="Markowitz V."/>
            <person name="Hugenholtz P."/>
            <person name="Kyrpides N.C."/>
            <person name="Klenk H.P."/>
            <person name="Mavromatis K."/>
        </authorList>
    </citation>
    <scope>NUCLEOTIDE SEQUENCE [LARGE SCALE GENOMIC DNA]</scope>
    <source>
        <strain evidence="8">ATCC 700253 / DSM 10332 / NAL</strain>
    </source>
</reference>
<evidence type="ECO:0000256" key="1">
    <source>
        <dbReference type="ARBA" id="ARBA00004651"/>
    </source>
</evidence>
<evidence type="ECO:0000256" key="3">
    <source>
        <dbReference type="ARBA" id="ARBA00022692"/>
    </source>
</evidence>
<protein>
    <submittedName>
        <fullName evidence="7">Amino acid/amide ABC transporter membrane protein 2, HAAT family</fullName>
    </submittedName>
</protein>
<evidence type="ECO:0000256" key="5">
    <source>
        <dbReference type="ARBA" id="ARBA00023136"/>
    </source>
</evidence>
<dbReference type="CDD" id="cd06581">
    <property type="entry name" value="TM_PBP1_LivM_like"/>
    <property type="match status" value="1"/>
</dbReference>
<dbReference type="InterPro" id="IPR001851">
    <property type="entry name" value="ABC_transp_permease"/>
</dbReference>
<evidence type="ECO:0000313" key="8">
    <source>
        <dbReference type="Proteomes" id="UP000005439"/>
    </source>
</evidence>
<evidence type="ECO:0000313" key="7">
    <source>
        <dbReference type="EMBL" id="AEW06657.1"/>
    </source>
</evidence>
<feature type="transmembrane region" description="Helical" evidence="6">
    <location>
        <begin position="112"/>
        <end position="134"/>
    </location>
</feature>
<dbReference type="STRING" id="679936.Sulac_3211"/>
<gene>
    <name evidence="7" type="ordered locus">Sulac_3211</name>
</gene>
<feature type="transmembrane region" description="Helical" evidence="6">
    <location>
        <begin position="254"/>
        <end position="274"/>
    </location>
</feature>
<feature type="transmembrane region" description="Helical" evidence="6">
    <location>
        <begin position="154"/>
        <end position="172"/>
    </location>
</feature>
<dbReference type="InterPro" id="IPR043428">
    <property type="entry name" value="LivM-like"/>
</dbReference>
<feature type="transmembrane region" description="Helical" evidence="6">
    <location>
        <begin position="85"/>
        <end position="105"/>
    </location>
</feature>
<keyword evidence="4 6" id="KW-1133">Transmembrane helix</keyword>
<reference evidence="8" key="1">
    <citation type="submission" date="2011-12" db="EMBL/GenBank/DDBJ databases">
        <title>The complete genome of chromosome of Sulfobacillus acidophilus DSM 10332.</title>
        <authorList>
            <person name="Lucas S."/>
            <person name="Han J."/>
            <person name="Lapidus A."/>
            <person name="Bruce D."/>
            <person name="Goodwin L."/>
            <person name="Pitluck S."/>
            <person name="Peters L."/>
            <person name="Kyrpides N."/>
            <person name="Mavromatis K."/>
            <person name="Ivanova N."/>
            <person name="Mikhailova N."/>
            <person name="Chertkov O."/>
            <person name="Saunders E."/>
            <person name="Detter J.C."/>
            <person name="Tapia R."/>
            <person name="Han C."/>
            <person name="Land M."/>
            <person name="Hauser L."/>
            <person name="Markowitz V."/>
            <person name="Cheng J.-F."/>
            <person name="Hugenholtz P."/>
            <person name="Woyke T."/>
            <person name="Wu D."/>
            <person name="Pukall R."/>
            <person name="Gehrich-Schroeter G."/>
            <person name="Schneider S."/>
            <person name="Klenk H.-P."/>
            <person name="Eisen J.A."/>
        </authorList>
    </citation>
    <scope>NUCLEOTIDE SEQUENCE [LARGE SCALE GENOMIC DNA]</scope>
    <source>
        <strain evidence="8">ATCC 700253 / DSM 10332 / NAL</strain>
    </source>
</reference>
<dbReference type="PANTHER" id="PTHR30482">
    <property type="entry name" value="HIGH-AFFINITY BRANCHED-CHAIN AMINO ACID TRANSPORT SYSTEM PERMEASE"/>
    <property type="match status" value="1"/>
</dbReference>
<dbReference type="KEGG" id="sap:Sulac_3211"/>
<evidence type="ECO:0000256" key="4">
    <source>
        <dbReference type="ARBA" id="ARBA00022989"/>
    </source>
</evidence>
<dbReference type="Proteomes" id="UP000005439">
    <property type="component" value="Chromosome"/>
</dbReference>
<dbReference type="GO" id="GO:0015658">
    <property type="term" value="F:branched-chain amino acid transmembrane transporter activity"/>
    <property type="evidence" value="ECO:0007669"/>
    <property type="project" value="InterPro"/>
</dbReference>
<dbReference type="PATRIC" id="fig|679936.5.peg.3320"/>
<dbReference type="EMBL" id="CP003179">
    <property type="protein sequence ID" value="AEW06657.1"/>
    <property type="molecule type" value="Genomic_DNA"/>
</dbReference>
<feature type="transmembrane region" description="Helical" evidence="6">
    <location>
        <begin position="7"/>
        <end position="28"/>
    </location>
</feature>
<dbReference type="Pfam" id="PF02653">
    <property type="entry name" value="BPD_transp_2"/>
    <property type="match status" value="1"/>
</dbReference>
<keyword evidence="5 6" id="KW-0472">Membrane</keyword>
<keyword evidence="8" id="KW-1185">Reference proteome</keyword>